<organism evidence="1 2">
    <name type="scientific">Legionella maioricensis</name>
    <dbReference type="NCBI Taxonomy" id="2896528"/>
    <lineage>
        <taxon>Bacteria</taxon>
        <taxon>Pseudomonadati</taxon>
        <taxon>Pseudomonadota</taxon>
        <taxon>Gammaproteobacteria</taxon>
        <taxon>Legionellales</taxon>
        <taxon>Legionellaceae</taxon>
        <taxon>Legionella</taxon>
    </lineage>
</organism>
<sequence length="98" mass="11314">MYAKYDISNDVKSVETIAFLDLTGGKEFNLADVKLLPLKEVVEQIKLDTGREIKINNKTALESIGIVKYDLPLDMHFLPIRILKKIKYYLTMVVREQI</sequence>
<comment type="caution">
    <text evidence="1">The sequence shown here is derived from an EMBL/GenBank/DDBJ whole genome shotgun (WGS) entry which is preliminary data.</text>
</comment>
<gene>
    <name evidence="1" type="ORF">LOX96_01425</name>
</gene>
<keyword evidence="2" id="KW-1185">Reference proteome</keyword>
<evidence type="ECO:0000313" key="1">
    <source>
        <dbReference type="EMBL" id="MCL9682744.1"/>
    </source>
</evidence>
<dbReference type="RefSeq" id="WP_250421305.1">
    <property type="nucleotide sequence ID" value="NZ_JAJKBJ010000001.1"/>
</dbReference>
<evidence type="ECO:0000313" key="2">
    <source>
        <dbReference type="Proteomes" id="UP001139721"/>
    </source>
</evidence>
<proteinExistence type="predicted"/>
<accession>A0A9X2I8F3</accession>
<name>A0A9X2I8F3_9GAMM</name>
<reference evidence="1" key="1">
    <citation type="submission" date="2021-11" db="EMBL/GenBank/DDBJ databases">
        <title>Legionella maioricencis sp. nov., a new species isolated from hot water samples in Mallorca.</title>
        <authorList>
            <person name="Crespi S."/>
            <person name="Drasar V."/>
            <person name="Salva-Serra F."/>
            <person name="Jaen-Luchoro D."/>
            <person name="Pineiro-Iglesias B."/>
            <person name="Aliaga F."/>
            <person name="Fernandez-Juarez V."/>
            <person name="Coll G."/>
            <person name="Moore E.R.B."/>
            <person name="Bennasar-Figueras A."/>
        </authorList>
    </citation>
    <scope>NUCLEOTIDE SEQUENCE</scope>
    <source>
        <strain evidence="1">HCPI-6</strain>
    </source>
</reference>
<dbReference type="Proteomes" id="UP001139721">
    <property type="component" value="Unassembled WGS sequence"/>
</dbReference>
<protein>
    <submittedName>
        <fullName evidence="1">Uncharacterized protein</fullName>
    </submittedName>
</protein>
<dbReference type="AlphaFoldDB" id="A0A9X2I8F3"/>
<dbReference type="EMBL" id="JAJKBJ010000001">
    <property type="protein sequence ID" value="MCL9682744.1"/>
    <property type="molecule type" value="Genomic_DNA"/>
</dbReference>